<evidence type="ECO:0000313" key="14">
    <source>
        <dbReference type="EMBL" id="POS86466.1"/>
    </source>
</evidence>
<feature type="region of interest" description="Disordered" evidence="11">
    <location>
        <begin position="421"/>
        <end position="442"/>
    </location>
</feature>
<keyword evidence="4" id="KW-0349">Heme</keyword>
<dbReference type="Gene3D" id="1.20.120.1770">
    <property type="match status" value="1"/>
</dbReference>
<comment type="cofactor">
    <cofactor evidence="1">
        <name>heme b</name>
        <dbReference type="ChEBI" id="CHEBI:60344"/>
    </cofactor>
</comment>
<accession>A0A2S4PWR1</accession>
<organism evidence="14 15">
    <name type="scientific">Erysiphe pulchra</name>
    <dbReference type="NCBI Taxonomy" id="225359"/>
    <lineage>
        <taxon>Eukaryota</taxon>
        <taxon>Fungi</taxon>
        <taxon>Dikarya</taxon>
        <taxon>Ascomycota</taxon>
        <taxon>Pezizomycotina</taxon>
        <taxon>Leotiomycetes</taxon>
        <taxon>Erysiphales</taxon>
        <taxon>Erysiphaceae</taxon>
        <taxon>Erysiphe</taxon>
    </lineage>
</organism>
<keyword evidence="5 12" id="KW-0812">Transmembrane</keyword>
<keyword evidence="6" id="KW-0479">Metal-binding</keyword>
<evidence type="ECO:0000256" key="10">
    <source>
        <dbReference type="ARBA" id="ARBA00023136"/>
    </source>
</evidence>
<keyword evidence="3" id="KW-0813">Transport</keyword>
<evidence type="ECO:0000256" key="6">
    <source>
        <dbReference type="ARBA" id="ARBA00022723"/>
    </source>
</evidence>
<evidence type="ECO:0000256" key="12">
    <source>
        <dbReference type="SAM" id="Phobius"/>
    </source>
</evidence>
<feature type="region of interest" description="Disordered" evidence="11">
    <location>
        <begin position="819"/>
        <end position="839"/>
    </location>
</feature>
<dbReference type="InterPro" id="IPR045150">
    <property type="entry name" value="CYB561D1/2"/>
</dbReference>
<dbReference type="PANTHER" id="PTHR15422">
    <property type="entry name" value="OS05G0565100 PROTEIN"/>
    <property type="match status" value="1"/>
</dbReference>
<dbReference type="AlphaFoldDB" id="A0A2S4PWR1"/>
<keyword evidence="9" id="KW-0408">Iron</keyword>
<feature type="domain" description="Cytochrome b561" evidence="13">
    <location>
        <begin position="36"/>
        <end position="230"/>
    </location>
</feature>
<feature type="compositionally biased region" description="Polar residues" evidence="11">
    <location>
        <begin position="730"/>
        <end position="739"/>
    </location>
</feature>
<keyword evidence="8 12" id="KW-1133">Transmembrane helix</keyword>
<evidence type="ECO:0000256" key="1">
    <source>
        <dbReference type="ARBA" id="ARBA00001970"/>
    </source>
</evidence>
<dbReference type="OrthoDB" id="19261at2759"/>
<evidence type="ECO:0000256" key="2">
    <source>
        <dbReference type="ARBA" id="ARBA00004141"/>
    </source>
</evidence>
<dbReference type="GO" id="GO:0020037">
    <property type="term" value="F:heme binding"/>
    <property type="evidence" value="ECO:0007669"/>
    <property type="project" value="TreeGrafter"/>
</dbReference>
<feature type="transmembrane region" description="Helical" evidence="12">
    <location>
        <begin position="103"/>
        <end position="124"/>
    </location>
</feature>
<feature type="transmembrane region" description="Helical" evidence="12">
    <location>
        <begin position="68"/>
        <end position="91"/>
    </location>
</feature>
<evidence type="ECO:0000256" key="9">
    <source>
        <dbReference type="ARBA" id="ARBA00023004"/>
    </source>
</evidence>
<evidence type="ECO:0000256" key="5">
    <source>
        <dbReference type="ARBA" id="ARBA00022692"/>
    </source>
</evidence>
<evidence type="ECO:0000313" key="15">
    <source>
        <dbReference type="Proteomes" id="UP000237438"/>
    </source>
</evidence>
<feature type="region of interest" description="Disordered" evidence="11">
    <location>
        <begin position="276"/>
        <end position="318"/>
    </location>
</feature>
<dbReference type="Pfam" id="PF03188">
    <property type="entry name" value="Cytochrom_B561"/>
    <property type="match status" value="1"/>
</dbReference>
<dbReference type="CDD" id="cd08760">
    <property type="entry name" value="Cyt_b561_FRRS1_like"/>
    <property type="match status" value="1"/>
</dbReference>
<feature type="compositionally biased region" description="Polar residues" evidence="11">
    <location>
        <begin position="424"/>
        <end position="437"/>
    </location>
</feature>
<dbReference type="EMBL" id="PEDP01000326">
    <property type="protein sequence ID" value="POS86466.1"/>
    <property type="molecule type" value="Genomic_DNA"/>
</dbReference>
<feature type="compositionally biased region" description="Polar residues" evidence="11">
    <location>
        <begin position="539"/>
        <end position="550"/>
    </location>
</feature>
<comment type="subcellular location">
    <subcellularLocation>
        <location evidence="2">Membrane</location>
        <topology evidence="2">Multi-pass membrane protein</topology>
    </subcellularLocation>
</comment>
<feature type="region of interest" description="Disordered" evidence="11">
    <location>
        <begin position="726"/>
        <end position="756"/>
    </location>
</feature>
<evidence type="ECO:0000256" key="7">
    <source>
        <dbReference type="ARBA" id="ARBA00022982"/>
    </source>
</evidence>
<dbReference type="PROSITE" id="PS50939">
    <property type="entry name" value="CYTOCHROME_B561"/>
    <property type="match status" value="1"/>
</dbReference>
<feature type="region of interest" description="Disordered" evidence="11">
    <location>
        <begin position="632"/>
        <end position="701"/>
    </location>
</feature>
<evidence type="ECO:0000256" key="3">
    <source>
        <dbReference type="ARBA" id="ARBA00022448"/>
    </source>
</evidence>
<dbReference type="SMART" id="SM00665">
    <property type="entry name" value="B561"/>
    <property type="match status" value="1"/>
</dbReference>
<sequence length="1007" mass="113125">MAPTDSFSPAGSSSYLSNTMYVGDGTWIASKNTFLFPNLVGMNFETLRYNGMGNRFSSLKQYHHIIKAHGIIAVITFLIIVPAAILIAQFFTRSRFWAIRLHIYFQILTILLSTVVFTLGWFAVGPSRSFTNPHHGIGLAIYVLILVQGLFGYVIYRRSNNHPTPRKLPLPVMLHEWVGKATALLGFAQVPLGLALYGSPKFTFILYAIWMAFLLVLFFTLKYKTRPLLYDENLNRINETTFIEEEVDSRPIRSKAPLGLFSIGAGVATSIREKLKRRNQGSDINKNEKNQATRQDNQADGGSYFEDEEQRSKKNSGGFLNKLSKMVTAWGLFSFIKNRSSKKNNYRDDGYSTVSIDVPARPYRGRPDESAVSGVTASTHQTREDWSRISMPIPDSRHPINTTALDASDTQPPMPRPVHRRYSNESVSDLDNSTVPSFQKEGKAPNFKNKLLAAIGVGYFAKRITNRGKQYSSELEREQNGRKVTRVRIDEEEEEERPQNTRNQSAGKPHTSFDQGLHGSSDYTSDFSSSESSLASESNVEQNFPSSLTPGASPMIPLPSHRKSGPVETIKMPSMPPDRYGILHQESDVSSQNISDTQYQKRYSSRRRRDSTADFISLNDETTRHATVAETSRKMSLAGTARQVASTETPRQADIAESSRHGELVESSRHADIAESSRHGEVADNFRQSELPESSRHGEVADNFRQSELAESSRHGEVADKFRHSELAESSRQITNTQAARYAASEEEEWKRSRSRVARISTNAGDGLETTISVKVKVHEDKNHVTLRRLTKEEAAAEREARLASRRWRRAESVSSVSARDTAATHRRYRRTESETGRQPEYLAQSIPPGQAVTPSPSFVAGRKPVDSAYYPLQREPSKSGRLSATLAGSPESYETWSAMSPGNDDSGEAAAERRRRRRFERSQRSGFPHYMFKIDTKETAIQSVLVDFNSGVFTSQRKAATENGVPESTLRGRQLGLQSHTISHSNQQRLTPEQEFLVEWIIQKKK</sequence>
<reference evidence="14 15" key="1">
    <citation type="submission" date="2017-10" db="EMBL/GenBank/DDBJ databases">
        <title>Development of genomic resources for the powdery mildew, Erysiphe pulchra.</title>
        <authorList>
            <person name="Wadl P.A."/>
            <person name="Mack B.M."/>
            <person name="Moore G."/>
            <person name="Beltz S.B."/>
        </authorList>
    </citation>
    <scope>NUCLEOTIDE SEQUENCE [LARGE SCALE GENOMIC DNA]</scope>
    <source>
        <strain evidence="14">Cflorida</strain>
    </source>
</reference>
<feature type="transmembrane region" description="Helical" evidence="12">
    <location>
        <begin position="136"/>
        <end position="156"/>
    </location>
</feature>
<feature type="region of interest" description="Disordered" evidence="11">
    <location>
        <begin position="469"/>
        <end position="618"/>
    </location>
</feature>
<keyword evidence="10 12" id="KW-0472">Membrane</keyword>
<keyword evidence="7" id="KW-0249">Electron transport</keyword>
<evidence type="ECO:0000256" key="11">
    <source>
        <dbReference type="SAM" id="MobiDB-lite"/>
    </source>
</evidence>
<dbReference type="GO" id="GO:0046872">
    <property type="term" value="F:metal ion binding"/>
    <property type="evidence" value="ECO:0007669"/>
    <property type="project" value="UniProtKB-KW"/>
</dbReference>
<evidence type="ECO:0000256" key="8">
    <source>
        <dbReference type="ARBA" id="ARBA00022989"/>
    </source>
</evidence>
<feature type="region of interest" description="Disordered" evidence="11">
    <location>
        <begin position="894"/>
        <end position="923"/>
    </location>
</feature>
<dbReference type="PANTHER" id="PTHR15422:SF24">
    <property type="entry name" value="DOMON RELATED DOMAIN-CONTAINING PROTEIN"/>
    <property type="match status" value="1"/>
</dbReference>
<feature type="compositionally biased region" description="Polar residues" evidence="11">
    <location>
        <begin position="588"/>
        <end position="601"/>
    </location>
</feature>
<feature type="region of interest" description="Disordered" evidence="11">
    <location>
        <begin position="360"/>
        <end position="384"/>
    </location>
</feature>
<dbReference type="InterPro" id="IPR006593">
    <property type="entry name" value="Cyt_b561/ferric_Rdtase_TM"/>
</dbReference>
<protein>
    <recommendedName>
        <fullName evidence="13">Cytochrome b561 domain-containing protein</fullName>
    </recommendedName>
</protein>
<feature type="compositionally biased region" description="Basic and acidic residues" evidence="11">
    <location>
        <begin position="657"/>
        <end position="684"/>
    </location>
</feature>
<feature type="transmembrane region" description="Helical" evidence="12">
    <location>
        <begin position="204"/>
        <end position="221"/>
    </location>
</feature>
<evidence type="ECO:0000259" key="13">
    <source>
        <dbReference type="PROSITE" id="PS50939"/>
    </source>
</evidence>
<feature type="compositionally biased region" description="Low complexity" evidence="11">
    <location>
        <begin position="520"/>
        <end position="538"/>
    </location>
</feature>
<dbReference type="GO" id="GO:0016020">
    <property type="term" value="C:membrane"/>
    <property type="evidence" value="ECO:0007669"/>
    <property type="project" value="UniProtKB-SubCell"/>
</dbReference>
<gene>
    <name evidence="14" type="ORF">EPUL_001323</name>
</gene>
<dbReference type="STRING" id="225359.A0A2S4PWR1"/>
<dbReference type="GO" id="GO:0140575">
    <property type="term" value="F:transmembrane monodehydroascorbate reductase activity"/>
    <property type="evidence" value="ECO:0007669"/>
    <property type="project" value="InterPro"/>
</dbReference>
<comment type="caution">
    <text evidence="14">The sequence shown here is derived from an EMBL/GenBank/DDBJ whole genome shotgun (WGS) entry which is preliminary data.</text>
</comment>
<dbReference type="Proteomes" id="UP000237438">
    <property type="component" value="Unassembled WGS sequence"/>
</dbReference>
<proteinExistence type="predicted"/>
<keyword evidence="15" id="KW-1185">Reference proteome</keyword>
<evidence type="ECO:0000256" key="4">
    <source>
        <dbReference type="ARBA" id="ARBA00022617"/>
    </source>
</evidence>
<name>A0A2S4PWR1_9PEZI</name>